<dbReference type="InterPro" id="IPR000565">
    <property type="entry name" value="Topo_IIA_B"/>
</dbReference>
<dbReference type="PRINTS" id="PR01159">
    <property type="entry name" value="DNAGYRASEB"/>
</dbReference>
<dbReference type="GO" id="GO:0005694">
    <property type="term" value="C:chromosome"/>
    <property type="evidence" value="ECO:0007669"/>
    <property type="project" value="InterPro"/>
</dbReference>
<dbReference type="OrthoDB" id="9802808at2"/>
<dbReference type="PRINTS" id="PR00418">
    <property type="entry name" value="TPI2FAMILY"/>
</dbReference>
<feature type="site" description="Interaction with DNA" evidence="9">
    <location>
        <position position="460"/>
    </location>
</feature>
<keyword evidence="9" id="KW-0067">ATP-binding</keyword>
<evidence type="ECO:0000313" key="13">
    <source>
        <dbReference type="EMBL" id="OQO68631.1"/>
    </source>
</evidence>
<keyword evidence="9" id="KW-0547">Nucleotide-binding</keyword>
<evidence type="ECO:0000259" key="11">
    <source>
        <dbReference type="PROSITE" id="PS50880"/>
    </source>
</evidence>
<dbReference type="GO" id="GO:0007059">
    <property type="term" value="P:chromosome segregation"/>
    <property type="evidence" value="ECO:0007669"/>
    <property type="project" value="UniProtKB-UniRule"/>
</dbReference>
<comment type="caution">
    <text evidence="13">The sequence shown here is derived from an EMBL/GenBank/DDBJ whole genome shotgun (WGS) entry which is preliminary data.</text>
</comment>
<evidence type="ECO:0000256" key="4">
    <source>
        <dbReference type="ARBA" id="ARBA00022723"/>
    </source>
</evidence>
<dbReference type="AlphaFoldDB" id="A0A1V8Y7M9"/>
<dbReference type="SUPFAM" id="SSF54211">
    <property type="entry name" value="Ribosomal protein S5 domain 2-like"/>
    <property type="match status" value="1"/>
</dbReference>
<comment type="catalytic activity">
    <reaction evidence="1 9">
        <text>ATP-dependent breakage, passage and rejoining of double-stranded DNA.</text>
        <dbReference type="EC" id="5.6.2.2"/>
    </reaction>
</comment>
<dbReference type="STRING" id="112904.BH747_11530"/>
<feature type="binding site" evidence="9">
    <location>
        <position position="9"/>
    </location>
    <ligand>
        <name>ATP</name>
        <dbReference type="ChEBI" id="CHEBI:30616"/>
    </ligand>
</feature>
<dbReference type="GO" id="GO:0034335">
    <property type="term" value="F:DNA negative supercoiling activity"/>
    <property type="evidence" value="ECO:0007669"/>
    <property type="project" value="UniProtKB-ARBA"/>
</dbReference>
<protein>
    <recommendedName>
        <fullName evidence="9">DNA topoisomerase 4 subunit B</fullName>
        <ecNumber evidence="9">5.6.2.2</ecNumber>
    </recommendedName>
    <alternativeName>
        <fullName evidence="9">Topoisomerase IV subunit B</fullName>
    </alternativeName>
</protein>
<dbReference type="NCBIfam" id="NF004189">
    <property type="entry name" value="PRK05644.1"/>
    <property type="match status" value="1"/>
</dbReference>
<dbReference type="FunFam" id="3.30.565.10:FF:000002">
    <property type="entry name" value="DNA gyrase subunit B"/>
    <property type="match status" value="1"/>
</dbReference>
<dbReference type="SUPFAM" id="SSF55874">
    <property type="entry name" value="ATPase domain of HSP90 chaperone/DNA topoisomerase II/histidine kinase"/>
    <property type="match status" value="1"/>
</dbReference>
<dbReference type="InterPro" id="IPR020568">
    <property type="entry name" value="Ribosomal_Su5_D2-typ_SF"/>
</dbReference>
<feature type="compositionally biased region" description="Basic and acidic residues" evidence="10">
    <location>
        <begin position="389"/>
        <end position="400"/>
    </location>
</feature>
<dbReference type="Pfam" id="PF02518">
    <property type="entry name" value="HATPase_c"/>
    <property type="match status" value="1"/>
</dbReference>
<comment type="cofactor">
    <cofactor evidence="2">
        <name>Mg(2+)</name>
        <dbReference type="ChEBI" id="CHEBI:18420"/>
    </cofactor>
</comment>
<feature type="site" description="Interaction with DNA" evidence="9">
    <location>
        <position position="628"/>
    </location>
</feature>
<comment type="subunit">
    <text evidence="8 9">Heterotetramer composed of ParC and ParE.</text>
</comment>
<feature type="binding site" evidence="9">
    <location>
        <begin position="116"/>
        <end position="122"/>
    </location>
    <ligand>
        <name>ATP</name>
        <dbReference type="ChEBI" id="CHEBI:30616"/>
    </ligand>
</feature>
<dbReference type="Gene3D" id="3.30.565.10">
    <property type="entry name" value="Histidine kinase-like ATPase, C-terminal domain"/>
    <property type="match status" value="1"/>
</dbReference>
<dbReference type="FunFam" id="3.30.230.10:FF:000005">
    <property type="entry name" value="DNA gyrase subunit B"/>
    <property type="match status" value="1"/>
</dbReference>
<keyword evidence="7 9" id="KW-0413">Isomerase</keyword>
<dbReference type="Gene3D" id="3.40.50.670">
    <property type="match status" value="1"/>
</dbReference>
<organism evidence="13 14">
    <name type="scientific">Enterococcus villorum</name>
    <dbReference type="NCBI Taxonomy" id="112904"/>
    <lineage>
        <taxon>Bacteria</taxon>
        <taxon>Bacillati</taxon>
        <taxon>Bacillota</taxon>
        <taxon>Bacilli</taxon>
        <taxon>Lactobacillales</taxon>
        <taxon>Enterococcaceae</taxon>
        <taxon>Enterococcus</taxon>
    </lineage>
</organism>
<dbReference type="FunFam" id="3.40.50.670:FF:000002">
    <property type="entry name" value="DNA gyrase subunit B"/>
    <property type="match status" value="1"/>
</dbReference>
<evidence type="ECO:0000256" key="5">
    <source>
        <dbReference type="ARBA" id="ARBA00022842"/>
    </source>
</evidence>
<dbReference type="GO" id="GO:0046872">
    <property type="term" value="F:metal ion binding"/>
    <property type="evidence" value="ECO:0007669"/>
    <property type="project" value="UniProtKB-KW"/>
</dbReference>
<feature type="compositionally biased region" description="Basic and acidic residues" evidence="10">
    <location>
        <begin position="666"/>
        <end position="675"/>
    </location>
</feature>
<reference evidence="13 14" key="1">
    <citation type="journal article" date="2017" name="BMC Microbiol.">
        <title>Comparative genomics of Enterococcus spp. isolated from bovine feces.</title>
        <authorList>
            <person name="Beukers A.G."/>
            <person name="Zaheer R."/>
            <person name="Goji N."/>
            <person name="Amoako K.K."/>
            <person name="Chaves A.V."/>
            <person name="Ward M.P."/>
            <person name="McAllister T.A."/>
        </authorList>
    </citation>
    <scope>NUCLEOTIDE SEQUENCE [LARGE SCALE GENOMIC DNA]</scope>
    <source>
        <strain evidence="13 14">F1129D 143</strain>
    </source>
</reference>
<dbReference type="SMART" id="SM00433">
    <property type="entry name" value="TOP2c"/>
    <property type="match status" value="1"/>
</dbReference>
<dbReference type="SMART" id="SM00387">
    <property type="entry name" value="HATPase_c"/>
    <property type="match status" value="1"/>
</dbReference>
<proteinExistence type="inferred from homology"/>
<dbReference type="RefSeq" id="WP_010751229.1">
    <property type="nucleotide sequence ID" value="NZ_BJWF01000015.1"/>
</dbReference>
<dbReference type="InterPro" id="IPR013759">
    <property type="entry name" value="Topo_IIA_B_C"/>
</dbReference>
<keyword evidence="9" id="KW-0799">Topoisomerase</keyword>
<dbReference type="Pfam" id="PF00204">
    <property type="entry name" value="DNA_gyraseB"/>
    <property type="match status" value="1"/>
</dbReference>
<evidence type="ECO:0000256" key="9">
    <source>
        <dbReference type="HAMAP-Rule" id="MF_00939"/>
    </source>
</evidence>
<dbReference type="Pfam" id="PF01751">
    <property type="entry name" value="Toprim"/>
    <property type="match status" value="1"/>
</dbReference>
<dbReference type="CDD" id="cd00822">
    <property type="entry name" value="TopoII_Trans_DNA_gyrase"/>
    <property type="match status" value="1"/>
</dbReference>
<dbReference type="InterPro" id="IPR013506">
    <property type="entry name" value="Topo_IIA_bsu_dom2"/>
</dbReference>
<feature type="region of interest" description="Disordered" evidence="10">
    <location>
        <begin position="643"/>
        <end position="675"/>
    </location>
</feature>
<dbReference type="EC" id="5.6.2.2" evidence="9"/>
<evidence type="ECO:0000313" key="12">
    <source>
        <dbReference type="EMBL" id="GEL92121.1"/>
    </source>
</evidence>
<name>A0A1V8Y7M9_9ENTE</name>
<dbReference type="CDD" id="cd16928">
    <property type="entry name" value="HATPase_GyrB-like"/>
    <property type="match status" value="1"/>
</dbReference>
<evidence type="ECO:0000313" key="14">
    <source>
        <dbReference type="Proteomes" id="UP000192477"/>
    </source>
</evidence>
<dbReference type="InterPro" id="IPR018522">
    <property type="entry name" value="TopoIIA_CS"/>
</dbReference>
<dbReference type="GO" id="GO:0003677">
    <property type="term" value="F:DNA binding"/>
    <property type="evidence" value="ECO:0007669"/>
    <property type="project" value="UniProtKB-UniRule"/>
</dbReference>
<keyword evidence="5" id="KW-0460">Magnesium</keyword>
<evidence type="ECO:0000313" key="15">
    <source>
        <dbReference type="Proteomes" id="UP000321830"/>
    </source>
</evidence>
<feature type="binding site" evidence="9">
    <location>
        <position position="76"/>
    </location>
    <ligand>
        <name>ATP</name>
        <dbReference type="ChEBI" id="CHEBI:30616"/>
    </ligand>
</feature>
<evidence type="ECO:0000256" key="10">
    <source>
        <dbReference type="SAM" id="MobiDB-lite"/>
    </source>
</evidence>
<comment type="function">
    <text evidence="9">Topoisomerase IV is essential for chromosome segregation. It relaxes supercoiled DNA. Performs the decatenation events required during the replication of a circular DNA molecule.</text>
</comment>
<dbReference type="InterPro" id="IPR036890">
    <property type="entry name" value="HATPase_C_sf"/>
</dbReference>
<feature type="region of interest" description="Disordered" evidence="10">
    <location>
        <begin position="389"/>
        <end position="426"/>
    </location>
</feature>
<feature type="domain" description="Toprim" evidence="11">
    <location>
        <begin position="426"/>
        <end position="540"/>
    </location>
</feature>
<dbReference type="Proteomes" id="UP000192477">
    <property type="component" value="Unassembled WGS sequence"/>
</dbReference>
<dbReference type="Proteomes" id="UP000321830">
    <property type="component" value="Unassembled WGS sequence"/>
</dbReference>
<dbReference type="Pfam" id="PF00986">
    <property type="entry name" value="DNA_gyraseB_C"/>
    <property type="match status" value="1"/>
</dbReference>
<dbReference type="InterPro" id="IPR003594">
    <property type="entry name" value="HATPase_dom"/>
</dbReference>
<dbReference type="EMBL" id="BJWF01000015">
    <property type="protein sequence ID" value="GEL92121.1"/>
    <property type="molecule type" value="Genomic_DNA"/>
</dbReference>
<dbReference type="GO" id="GO:0005524">
    <property type="term" value="F:ATP binding"/>
    <property type="evidence" value="ECO:0007669"/>
    <property type="project" value="UniProtKB-UniRule"/>
</dbReference>
<dbReference type="SUPFAM" id="SSF56719">
    <property type="entry name" value="Type II DNA topoisomerase"/>
    <property type="match status" value="1"/>
</dbReference>
<keyword evidence="4" id="KW-0479">Metal-binding</keyword>
<dbReference type="InterPro" id="IPR006171">
    <property type="entry name" value="TOPRIM_dom"/>
</dbReference>
<feature type="binding site" evidence="9">
    <location>
        <position position="49"/>
    </location>
    <ligand>
        <name>ATP</name>
        <dbReference type="ChEBI" id="CHEBI:30616"/>
    </ligand>
</feature>
<dbReference type="EMBL" id="MJEA01000015">
    <property type="protein sequence ID" value="OQO68631.1"/>
    <property type="molecule type" value="Genomic_DNA"/>
</dbReference>
<reference evidence="12 15" key="2">
    <citation type="submission" date="2019-07" db="EMBL/GenBank/DDBJ databases">
        <title>Whole genome shotgun sequence of Enterococcus villorum NBRC 100699.</title>
        <authorList>
            <person name="Hosoyama A."/>
            <person name="Uohara A."/>
            <person name="Ohji S."/>
            <person name="Ichikawa N."/>
        </authorList>
    </citation>
    <scope>NUCLEOTIDE SEQUENCE [LARGE SCALE GENOMIC DNA]</scope>
    <source>
        <strain evidence="12 15">NBRC 100699</strain>
    </source>
</reference>
<evidence type="ECO:0000256" key="2">
    <source>
        <dbReference type="ARBA" id="ARBA00001946"/>
    </source>
</evidence>
<keyword evidence="6 9" id="KW-0238">DNA-binding</keyword>
<dbReference type="InterPro" id="IPR005740">
    <property type="entry name" value="ParE_type2"/>
</dbReference>
<evidence type="ECO:0000256" key="8">
    <source>
        <dbReference type="ARBA" id="ARBA00063644"/>
    </source>
</evidence>
<accession>A0A1V8Y7M9</accession>
<sequence length="675" mass="75376">MAKKVKNEYNDASIQVLEGLEAVRKRPGMYIGSTDSRGLHHLVYEIVDNAVDEALSGYGNEIDVTIHEDNSITVKDSGRGMPVGMHASGIPTVEVIFTVLHAGGKFGQGGYKTSGGLHGVGASVVNALSKWLTVTIVRDGIEYQQKFSNGGKPNGTLKKIGKTKKENGTTVHFLPDETIFSTTKFSYEILSERLRESAFLLRGVKITLSDLRGEEPVKEVFHYEEGIKEFVDYLNEEKDTLTPVVYFSGEKDGIEVEVAYQYNDGYSENVLSFVNNVRTKDGGTHESGMKSAMTKAYNEYARKVGLLKERDKNLEGSDFREGLAAVLSIRVPENLLQFEGQTKEKLGTPIARTVVDNVIGEQMGFYLQENSEMSQMLVRKAIKAREAREAARKAREESRNGKKRKKGESLLSGKLTPAQSRNPKKNELYLVEGDSAGGSAKQGRDRKFQAILPLRGKVINTEKAKMQDILKNEEINTMIYTIGSGVGPEFSIEDCNYDKIIIMTDADTDGAHIQVLLLTFFYRYMKPLIEAGKVYIALPPLYKVSKGQGKKQVIEYAWTDDELAATIKNIGKGYMLQRYKGLGEMNAEQLWETTMDPASRTLIRVRIDDAAQAERRVTTLMGDKVEPRRKWIENHVQFTLEEDGSILDKKEEVENTSSGSNELFDEEKQSEIVGE</sequence>
<evidence type="ECO:0000256" key="7">
    <source>
        <dbReference type="ARBA" id="ARBA00023235"/>
    </source>
</evidence>
<comment type="similarity">
    <text evidence="9">Belongs to the type II topoisomerase family. ParE type 2 subfamily.</text>
</comment>
<dbReference type="PANTHER" id="PTHR45866:SF12">
    <property type="entry name" value="DNA TOPOISOMERASE 4 SUBUNIT B"/>
    <property type="match status" value="1"/>
</dbReference>
<comment type="similarity">
    <text evidence="3">Belongs to the type II topoisomerase GyrB family.</text>
</comment>
<dbReference type="PROSITE" id="PS50880">
    <property type="entry name" value="TOPRIM"/>
    <property type="match status" value="1"/>
</dbReference>
<dbReference type="InterPro" id="IPR001241">
    <property type="entry name" value="Topo_IIA"/>
</dbReference>
<dbReference type="InterPro" id="IPR013760">
    <property type="entry name" value="Topo_IIA-like_dom_sf"/>
</dbReference>
<dbReference type="Gene3D" id="3.30.230.10">
    <property type="match status" value="1"/>
</dbReference>
<dbReference type="NCBIfam" id="TIGR01058">
    <property type="entry name" value="parE_Gpos"/>
    <property type="match status" value="1"/>
</dbReference>
<dbReference type="InterPro" id="IPR002288">
    <property type="entry name" value="DNA_gyrase_B_C"/>
</dbReference>
<dbReference type="PANTHER" id="PTHR45866">
    <property type="entry name" value="DNA GYRASE/TOPOISOMERASE SUBUNIT B"/>
    <property type="match status" value="1"/>
</dbReference>
<evidence type="ECO:0000256" key="1">
    <source>
        <dbReference type="ARBA" id="ARBA00000185"/>
    </source>
</evidence>
<dbReference type="GO" id="GO:0006265">
    <property type="term" value="P:DNA topological change"/>
    <property type="evidence" value="ECO:0007669"/>
    <property type="project" value="UniProtKB-UniRule"/>
</dbReference>
<gene>
    <name evidence="9 12" type="primary">parE</name>
    <name evidence="13" type="ORF">BH747_11530</name>
    <name evidence="12" type="ORF">EVI01_14580</name>
</gene>
<dbReference type="InterPro" id="IPR014721">
    <property type="entry name" value="Ribsml_uS5_D2-typ_fold_subgr"/>
</dbReference>
<feature type="binding site" evidence="9">
    <location>
        <position position="343"/>
    </location>
    <ligand>
        <name>ATP</name>
        <dbReference type="ChEBI" id="CHEBI:30616"/>
    </ligand>
</feature>
<dbReference type="PROSITE" id="PS00177">
    <property type="entry name" value="TOPOISOMERASE_II"/>
    <property type="match status" value="1"/>
</dbReference>
<evidence type="ECO:0000256" key="3">
    <source>
        <dbReference type="ARBA" id="ARBA00010708"/>
    </source>
</evidence>
<evidence type="ECO:0000256" key="6">
    <source>
        <dbReference type="ARBA" id="ARBA00023125"/>
    </source>
</evidence>
<feature type="site" description="Interaction with DNA" evidence="9">
    <location>
        <position position="512"/>
    </location>
</feature>
<dbReference type="HAMAP" id="MF_00939">
    <property type="entry name" value="ParE_type2"/>
    <property type="match status" value="1"/>
</dbReference>